<dbReference type="AlphaFoldDB" id="A0A1D8NN50"/>
<name>A0A1D8NN50_YARLL</name>
<gene>
    <name evidence="1" type="ORF">YALI1_F16551g</name>
</gene>
<dbReference type="EMBL" id="CP017558">
    <property type="protein sequence ID" value="AOW07067.1"/>
    <property type="molecule type" value="Genomic_DNA"/>
</dbReference>
<protein>
    <submittedName>
        <fullName evidence="1">Uncharacterized protein</fullName>
    </submittedName>
</protein>
<reference evidence="1 2" key="1">
    <citation type="journal article" date="2016" name="PLoS ONE">
        <title>Sequence Assembly of Yarrowia lipolytica Strain W29/CLIB89 Shows Transposable Element Diversity.</title>
        <authorList>
            <person name="Magnan C."/>
            <person name="Yu J."/>
            <person name="Chang I."/>
            <person name="Jahn E."/>
            <person name="Kanomata Y."/>
            <person name="Wu J."/>
            <person name="Zeller M."/>
            <person name="Oakes M."/>
            <person name="Baldi P."/>
            <person name="Sandmeyer S."/>
        </authorList>
    </citation>
    <scope>NUCLEOTIDE SEQUENCE [LARGE SCALE GENOMIC DNA]</scope>
    <source>
        <strain evidence="2">CLIB89(W29)</strain>
    </source>
</reference>
<dbReference type="RefSeq" id="XP_068139469.1">
    <property type="nucleotide sequence ID" value="XM_068283368.1"/>
</dbReference>
<organism evidence="1 2">
    <name type="scientific">Yarrowia lipolytica</name>
    <name type="common">Candida lipolytica</name>
    <dbReference type="NCBI Taxonomy" id="4952"/>
    <lineage>
        <taxon>Eukaryota</taxon>
        <taxon>Fungi</taxon>
        <taxon>Dikarya</taxon>
        <taxon>Ascomycota</taxon>
        <taxon>Saccharomycotina</taxon>
        <taxon>Dipodascomycetes</taxon>
        <taxon>Dipodascales</taxon>
        <taxon>Dipodascales incertae sedis</taxon>
        <taxon>Yarrowia</taxon>
    </lineage>
</organism>
<sequence>MTNGTISFASPVGRLCCSHSRKLAAPEWLDMVRIRSRLSRVEIARFKNGESRMESQEWGVDNGGHESVRLLHYSTTGFGMLRTVLVRARLHLYISVLVPTSDLPKTANRYLDTRNRTNQVLYSCQISVSWVQ</sequence>
<evidence type="ECO:0000313" key="1">
    <source>
        <dbReference type="EMBL" id="AOW07067.1"/>
    </source>
</evidence>
<accession>A0A1D8NN50</accession>
<evidence type="ECO:0000313" key="2">
    <source>
        <dbReference type="Proteomes" id="UP000182444"/>
    </source>
</evidence>
<proteinExistence type="predicted"/>
<dbReference type="VEuPathDB" id="FungiDB:YALI1_F16551g"/>
<dbReference type="Proteomes" id="UP000182444">
    <property type="component" value="Chromosome 1F"/>
</dbReference>
<dbReference type="GeneID" id="94583952"/>